<dbReference type="OrthoDB" id="440324at2759"/>
<dbReference type="GO" id="GO:0005634">
    <property type="term" value="C:nucleus"/>
    <property type="evidence" value="ECO:0007669"/>
    <property type="project" value="UniProtKB-SubCell"/>
</dbReference>
<dbReference type="AlphaFoldDB" id="A0A016VT90"/>
<evidence type="ECO:0000256" key="4">
    <source>
        <dbReference type="ARBA" id="ARBA00022853"/>
    </source>
</evidence>
<organism evidence="10 11">
    <name type="scientific">Ancylostoma ceylanicum</name>
    <dbReference type="NCBI Taxonomy" id="53326"/>
    <lineage>
        <taxon>Eukaryota</taxon>
        <taxon>Metazoa</taxon>
        <taxon>Ecdysozoa</taxon>
        <taxon>Nematoda</taxon>
        <taxon>Chromadorea</taxon>
        <taxon>Rhabditida</taxon>
        <taxon>Rhabditina</taxon>
        <taxon>Rhabditomorpha</taxon>
        <taxon>Strongyloidea</taxon>
        <taxon>Ancylostomatidae</taxon>
        <taxon>Ancylostomatinae</taxon>
        <taxon>Ancylostoma</taxon>
    </lineage>
</organism>
<proteinExistence type="inferred from homology"/>
<evidence type="ECO:0000256" key="3">
    <source>
        <dbReference type="ARBA" id="ARBA00019141"/>
    </source>
</evidence>
<comment type="subcellular location">
    <subcellularLocation>
        <location evidence="1">Nucleus</location>
    </subcellularLocation>
</comment>
<evidence type="ECO:0000256" key="7">
    <source>
        <dbReference type="ARBA" id="ARBA00023163"/>
    </source>
</evidence>
<evidence type="ECO:0000256" key="2">
    <source>
        <dbReference type="ARBA" id="ARBA00010916"/>
    </source>
</evidence>
<keyword evidence="7" id="KW-0804">Transcription</keyword>
<evidence type="ECO:0000256" key="8">
    <source>
        <dbReference type="ARBA" id="ARBA00023242"/>
    </source>
</evidence>
<evidence type="ECO:0000256" key="5">
    <source>
        <dbReference type="ARBA" id="ARBA00023015"/>
    </source>
</evidence>
<dbReference type="GO" id="GO:0000123">
    <property type="term" value="C:histone acetyltransferase complex"/>
    <property type="evidence" value="ECO:0007669"/>
    <property type="project" value="InterPro"/>
</dbReference>
<evidence type="ECO:0000256" key="9">
    <source>
        <dbReference type="SAM" id="MobiDB-lite"/>
    </source>
</evidence>
<feature type="compositionally biased region" description="Low complexity" evidence="9">
    <location>
        <begin position="110"/>
        <end position="122"/>
    </location>
</feature>
<dbReference type="InterPro" id="IPR015418">
    <property type="entry name" value="Eaf6"/>
</dbReference>
<keyword evidence="6" id="KW-0175">Coiled coil</keyword>
<keyword evidence="11" id="KW-1185">Reference proteome</keyword>
<comment type="caution">
    <text evidence="10">The sequence shown here is derived from an EMBL/GenBank/DDBJ whole genome shotgun (WGS) entry which is preliminary data.</text>
</comment>
<feature type="region of interest" description="Disordered" evidence="9">
    <location>
        <begin position="101"/>
        <end position="163"/>
    </location>
</feature>
<keyword evidence="8" id="KW-0539">Nucleus</keyword>
<sequence length="163" mass="18306">MTAKNPASFLDYLQELVEKRDEVASDLLRIESRMFKLEESDLLKHYETGNAVLGFSRPRLTRAVREKIHPPPKFMVFSNSSKTAKSAFELAERAEKLRHCKKEQDCQLPSAEASTSVESASDTDPETVGIAGLEAAASRDAELRAAHKKQYEATHHMKTRSQT</sequence>
<dbReference type="Proteomes" id="UP000024635">
    <property type="component" value="Unassembled WGS sequence"/>
</dbReference>
<gene>
    <name evidence="10" type="primary">Acey_s0005.g2692</name>
    <name evidence="10" type="ORF">Y032_0005g2692</name>
</gene>
<name>A0A016VT90_9BILA</name>
<dbReference type="Pfam" id="PF09340">
    <property type="entry name" value="NuA4"/>
    <property type="match status" value="1"/>
</dbReference>
<keyword evidence="5" id="KW-0805">Transcription regulation</keyword>
<keyword evidence="4" id="KW-0156">Chromatin regulator</keyword>
<dbReference type="GO" id="GO:0006325">
    <property type="term" value="P:chromatin organization"/>
    <property type="evidence" value="ECO:0007669"/>
    <property type="project" value="UniProtKB-KW"/>
</dbReference>
<accession>A0A016VT90</accession>
<evidence type="ECO:0000256" key="6">
    <source>
        <dbReference type="ARBA" id="ARBA00023054"/>
    </source>
</evidence>
<evidence type="ECO:0000256" key="1">
    <source>
        <dbReference type="ARBA" id="ARBA00004123"/>
    </source>
</evidence>
<feature type="compositionally biased region" description="Basic and acidic residues" evidence="9">
    <location>
        <begin position="137"/>
        <end position="155"/>
    </location>
</feature>
<evidence type="ECO:0000313" key="11">
    <source>
        <dbReference type="Proteomes" id="UP000024635"/>
    </source>
</evidence>
<evidence type="ECO:0000313" key="10">
    <source>
        <dbReference type="EMBL" id="EYC30516.1"/>
    </source>
</evidence>
<comment type="similarity">
    <text evidence="2">Belongs to the EAF6 family.</text>
</comment>
<dbReference type="EMBL" id="JARK01001341">
    <property type="protein sequence ID" value="EYC30516.1"/>
    <property type="molecule type" value="Genomic_DNA"/>
</dbReference>
<protein>
    <recommendedName>
        <fullName evidence="3">Chromatin modification-related protein MEAF6</fullName>
    </recommendedName>
</protein>
<reference evidence="11" key="1">
    <citation type="journal article" date="2015" name="Nat. Genet.">
        <title>The genome and transcriptome of the zoonotic hookworm Ancylostoma ceylanicum identify infection-specific gene families.</title>
        <authorList>
            <person name="Schwarz E.M."/>
            <person name="Hu Y."/>
            <person name="Antoshechkin I."/>
            <person name="Miller M.M."/>
            <person name="Sternberg P.W."/>
            <person name="Aroian R.V."/>
        </authorList>
    </citation>
    <scope>NUCLEOTIDE SEQUENCE</scope>
    <source>
        <strain evidence="11">HY135</strain>
    </source>
</reference>